<gene>
    <name evidence="3" type="ORF">HF295_00795</name>
</gene>
<sequence length="76" mass="8619">MIIPGIFTILFGLFFVFIAYKFLFNTEKTIRALQELKYKSSSQPNPKAIILTRVFAVILLLIGIYFIGLGISSLMN</sequence>
<dbReference type="InterPro" id="IPR045679">
    <property type="entry name" value="DUF6199"/>
</dbReference>
<evidence type="ECO:0000313" key="4">
    <source>
        <dbReference type="Proteomes" id="UP000512167"/>
    </source>
</evidence>
<organism evidence="3 4">
    <name type="scientific">Hujiaoplasma nucleasis</name>
    <dbReference type="NCBI Taxonomy" id="2725268"/>
    <lineage>
        <taxon>Bacteria</taxon>
        <taxon>Bacillati</taxon>
        <taxon>Mycoplasmatota</taxon>
        <taxon>Mollicutes</taxon>
        <taxon>Candidatus Izemoplasmatales</taxon>
        <taxon>Hujiaoplasmataceae</taxon>
        <taxon>Hujiaoplasma</taxon>
    </lineage>
</organism>
<keyword evidence="1" id="KW-0812">Transmembrane</keyword>
<reference evidence="3 4" key="1">
    <citation type="submission" date="2020-04" db="EMBL/GenBank/DDBJ databases">
        <authorList>
            <person name="Zheng R.K."/>
            <person name="Sun C.M."/>
        </authorList>
    </citation>
    <scope>NUCLEOTIDE SEQUENCE [LARGE SCALE GENOMIC DNA]</scope>
    <source>
        <strain evidence="4">zrk29</strain>
    </source>
</reference>
<dbReference type="EMBL" id="CP051151">
    <property type="protein sequence ID" value="QLY39474.1"/>
    <property type="molecule type" value="Genomic_DNA"/>
</dbReference>
<keyword evidence="1" id="KW-1133">Transmembrane helix</keyword>
<dbReference type="KEGG" id="tbk:HF295_00795"/>
<feature type="domain" description="DUF6199" evidence="2">
    <location>
        <begin position="5"/>
        <end position="67"/>
    </location>
</feature>
<proteinExistence type="predicted"/>
<name>A0A7L6N4P6_9MOLU</name>
<evidence type="ECO:0000259" key="2">
    <source>
        <dbReference type="Pfam" id="PF19701"/>
    </source>
</evidence>
<dbReference type="Pfam" id="PF19701">
    <property type="entry name" value="DUF6199"/>
    <property type="match status" value="1"/>
</dbReference>
<feature type="transmembrane region" description="Helical" evidence="1">
    <location>
        <begin position="48"/>
        <end position="71"/>
    </location>
</feature>
<evidence type="ECO:0000313" key="3">
    <source>
        <dbReference type="EMBL" id="QLY39474.1"/>
    </source>
</evidence>
<keyword evidence="1" id="KW-0472">Membrane</keyword>
<dbReference type="Proteomes" id="UP000512167">
    <property type="component" value="Chromosome"/>
</dbReference>
<keyword evidence="4" id="KW-1185">Reference proteome</keyword>
<accession>A0A7L6N4P6</accession>
<dbReference type="AlphaFoldDB" id="A0A7L6N4P6"/>
<feature type="transmembrane region" description="Helical" evidence="1">
    <location>
        <begin position="6"/>
        <end position="24"/>
    </location>
</feature>
<protein>
    <recommendedName>
        <fullName evidence="2">DUF6199 domain-containing protein</fullName>
    </recommendedName>
</protein>
<evidence type="ECO:0000256" key="1">
    <source>
        <dbReference type="SAM" id="Phobius"/>
    </source>
</evidence>
<dbReference type="RefSeq" id="WP_312031943.1">
    <property type="nucleotide sequence ID" value="NZ_CP051151.1"/>
</dbReference>